<name>B5YP81_THAPS</name>
<evidence type="ECO:0000313" key="4">
    <source>
        <dbReference type="Proteomes" id="UP000001449"/>
    </source>
</evidence>
<keyword evidence="2" id="KW-0812">Transmembrane</keyword>
<feature type="region of interest" description="Disordered" evidence="1">
    <location>
        <begin position="40"/>
        <end position="86"/>
    </location>
</feature>
<proteinExistence type="predicted"/>
<dbReference type="EMBL" id="CP001160">
    <property type="protein sequence ID" value="ACI64753.1"/>
    <property type="molecule type" value="Genomic_DNA"/>
</dbReference>
<keyword evidence="2" id="KW-0472">Membrane</keyword>
<accession>B5YP81</accession>
<evidence type="ECO:0000256" key="2">
    <source>
        <dbReference type="SAM" id="Phobius"/>
    </source>
</evidence>
<feature type="transmembrane region" description="Helical" evidence="2">
    <location>
        <begin position="101"/>
        <end position="119"/>
    </location>
</feature>
<keyword evidence="4" id="KW-1185">Reference proteome</keyword>
<evidence type="ECO:0000313" key="3">
    <source>
        <dbReference type="EMBL" id="ACI64753.1"/>
    </source>
</evidence>
<organism evidence="3 4">
    <name type="scientific">Thalassiosira pseudonana</name>
    <name type="common">Marine diatom</name>
    <name type="synonym">Cyclotella nana</name>
    <dbReference type="NCBI Taxonomy" id="35128"/>
    <lineage>
        <taxon>Eukaryota</taxon>
        <taxon>Sar</taxon>
        <taxon>Stramenopiles</taxon>
        <taxon>Ochrophyta</taxon>
        <taxon>Bacillariophyta</taxon>
        <taxon>Coscinodiscophyceae</taxon>
        <taxon>Thalassiosirophycidae</taxon>
        <taxon>Thalassiosirales</taxon>
        <taxon>Thalassiosiraceae</taxon>
        <taxon>Thalassiosira</taxon>
    </lineage>
</organism>
<reference evidence="3 4" key="2">
    <citation type="journal article" date="2008" name="Nature">
        <title>The Phaeodactylum genome reveals the evolutionary history of diatom genomes.</title>
        <authorList>
            <person name="Bowler C."/>
            <person name="Allen A.E."/>
            <person name="Badger J.H."/>
            <person name="Grimwood J."/>
            <person name="Jabbari K."/>
            <person name="Kuo A."/>
            <person name="Maheswari U."/>
            <person name="Martens C."/>
            <person name="Maumus F."/>
            <person name="Otillar R.P."/>
            <person name="Rayko E."/>
            <person name="Salamov A."/>
            <person name="Vandepoele K."/>
            <person name="Beszteri B."/>
            <person name="Gruber A."/>
            <person name="Heijde M."/>
            <person name="Katinka M."/>
            <person name="Mock T."/>
            <person name="Valentin K."/>
            <person name="Verret F."/>
            <person name="Berges J.A."/>
            <person name="Brownlee C."/>
            <person name="Cadoret J.P."/>
            <person name="Chiovitti A."/>
            <person name="Choi C.J."/>
            <person name="Coesel S."/>
            <person name="De Martino A."/>
            <person name="Detter J.C."/>
            <person name="Durkin C."/>
            <person name="Falciatore A."/>
            <person name="Fournet J."/>
            <person name="Haruta M."/>
            <person name="Huysman M.J."/>
            <person name="Jenkins B.D."/>
            <person name="Jiroutova K."/>
            <person name="Jorgensen R.E."/>
            <person name="Joubert Y."/>
            <person name="Kaplan A."/>
            <person name="Kroger N."/>
            <person name="Kroth P.G."/>
            <person name="La Roche J."/>
            <person name="Lindquist E."/>
            <person name="Lommer M."/>
            <person name="Martin-Jezequel V."/>
            <person name="Lopez P.J."/>
            <person name="Lucas S."/>
            <person name="Mangogna M."/>
            <person name="McGinnis K."/>
            <person name="Medlin L.K."/>
            <person name="Montsant A."/>
            <person name="Oudot-Le Secq M.P."/>
            <person name="Napoli C."/>
            <person name="Obornik M."/>
            <person name="Parker M.S."/>
            <person name="Petit J.L."/>
            <person name="Porcel B.M."/>
            <person name="Poulsen N."/>
            <person name="Robison M."/>
            <person name="Rychlewski L."/>
            <person name="Rynearson T.A."/>
            <person name="Schmutz J."/>
            <person name="Shapiro H."/>
            <person name="Siaut M."/>
            <person name="Stanley M."/>
            <person name="Sussman M.R."/>
            <person name="Taylor A.R."/>
            <person name="Vardi A."/>
            <person name="von Dassow P."/>
            <person name="Vyverman W."/>
            <person name="Willis A."/>
            <person name="Wyrwicz L.S."/>
            <person name="Rokhsar D.S."/>
            <person name="Weissenbach J."/>
            <person name="Armbrust E.V."/>
            <person name="Green B.R."/>
            <person name="Van de Peer Y."/>
            <person name="Grigoriev I.V."/>
        </authorList>
    </citation>
    <scope>NUCLEOTIDE SEQUENCE [LARGE SCALE GENOMIC DNA]</scope>
    <source>
        <strain evidence="3 4">CCMP1335</strain>
    </source>
</reference>
<dbReference type="RefSeq" id="XP_002296036.1">
    <property type="nucleotide sequence ID" value="XM_002296000.1"/>
</dbReference>
<dbReference type="KEGG" id="tps:THAPS_6686"/>
<feature type="compositionally biased region" description="Low complexity" evidence="1">
    <location>
        <begin position="40"/>
        <end position="65"/>
    </location>
</feature>
<dbReference type="HOGENOM" id="CLU_1274521_0_0_1"/>
<dbReference type="PaxDb" id="35128-Thaps6686"/>
<keyword evidence="2" id="KW-1133">Transmembrane helix</keyword>
<reference evidence="3 4" key="1">
    <citation type="journal article" date="2004" name="Science">
        <title>The genome of the diatom Thalassiosira pseudonana: ecology, evolution, and metabolism.</title>
        <authorList>
            <person name="Armbrust E.V."/>
            <person name="Berges J.A."/>
            <person name="Bowler C."/>
            <person name="Green B.R."/>
            <person name="Martinez D."/>
            <person name="Putnam N.H."/>
            <person name="Zhou S."/>
            <person name="Allen A.E."/>
            <person name="Apt K.E."/>
            <person name="Bechner M."/>
            <person name="Brzezinski M.A."/>
            <person name="Chaal B.K."/>
            <person name="Chiovitti A."/>
            <person name="Davis A.K."/>
            <person name="Demarest M.S."/>
            <person name="Detter J.C."/>
            <person name="Glavina T."/>
            <person name="Goodstein D."/>
            <person name="Hadi M.Z."/>
            <person name="Hellsten U."/>
            <person name="Hildebrand M."/>
            <person name="Jenkins B.D."/>
            <person name="Jurka J."/>
            <person name="Kapitonov V.V."/>
            <person name="Kroger N."/>
            <person name="Lau W.W."/>
            <person name="Lane T.W."/>
            <person name="Larimer F.W."/>
            <person name="Lippmeier J.C."/>
            <person name="Lucas S."/>
            <person name="Medina M."/>
            <person name="Montsant A."/>
            <person name="Obornik M."/>
            <person name="Parker M.S."/>
            <person name="Palenik B."/>
            <person name="Pazour G.J."/>
            <person name="Richardson P.M."/>
            <person name="Rynearson T.A."/>
            <person name="Saito M.A."/>
            <person name="Schwartz D.C."/>
            <person name="Thamatrakoln K."/>
            <person name="Valentin K."/>
            <person name="Vardi A."/>
            <person name="Wilkerson F.P."/>
            <person name="Rokhsar D.S."/>
        </authorList>
    </citation>
    <scope>NUCLEOTIDE SEQUENCE [LARGE SCALE GENOMIC DNA]</scope>
    <source>
        <strain evidence="3 4">CCMP1335</strain>
    </source>
</reference>
<dbReference type="AlphaFoldDB" id="B5YP81"/>
<sequence>MTTPFNLLLQRTSSTLTATCFTPTSRSFATAAQKRAAALRAANNNKTNPSTNGTITNGGTSSATSAPPPPNTSSLPKAPHMTKTTNVKSQGPIAYIVKNPIPIFGIVVPTFVLISFYVIKPELREEAMKRLGFGGGKDDAKSRAKAAVPEDAPALYESGDVEETVVVVVGDTTNNVEASVDDTILGDLQLQPSAAEDGVKETQDLIYAIGFRPHRSS</sequence>
<evidence type="ECO:0000256" key="1">
    <source>
        <dbReference type="SAM" id="MobiDB-lite"/>
    </source>
</evidence>
<protein>
    <submittedName>
        <fullName evidence="3">Uncharacterized protein</fullName>
    </submittedName>
</protein>
<dbReference type="GeneID" id="7446616"/>
<dbReference type="Proteomes" id="UP000001449">
    <property type="component" value="Chromosome 7"/>
</dbReference>
<dbReference type="InParanoid" id="B5YP81"/>
<gene>
    <name evidence="3" type="ORF">THAPS_6686</name>
</gene>